<dbReference type="GO" id="GO:0000271">
    <property type="term" value="P:polysaccharide biosynthetic process"/>
    <property type="evidence" value="ECO:0007669"/>
    <property type="project" value="TreeGrafter"/>
</dbReference>
<reference evidence="4" key="1">
    <citation type="submission" date="2017-09" db="EMBL/GenBank/DDBJ databases">
        <title>Depth-based differentiation of microbial function through sediment-hosted aquifers and enrichment of novel symbionts in the deep terrestrial subsurface.</title>
        <authorList>
            <person name="Probst A.J."/>
            <person name="Ladd B."/>
            <person name="Jarett J.K."/>
            <person name="Geller-Mcgrath D.E."/>
            <person name="Sieber C.M.K."/>
            <person name="Emerson J.B."/>
            <person name="Anantharaman K."/>
            <person name="Thomas B.C."/>
            <person name="Malmstrom R."/>
            <person name="Stieglmeier M."/>
            <person name="Klingl A."/>
            <person name="Woyke T."/>
            <person name="Ryan C.M."/>
            <person name="Banfield J.F."/>
        </authorList>
    </citation>
    <scope>NUCLEOTIDE SEQUENCE [LARGE SCALE GENOMIC DNA]</scope>
</reference>
<feature type="site" description="Participates in a stacking interaction with the thymidine ring of dTDP-4-oxo-6-deoxyglucose" evidence="2">
    <location>
        <position position="126"/>
    </location>
</feature>
<comment type="caution">
    <text evidence="3">The sequence shown here is derived from an EMBL/GenBank/DDBJ whole genome shotgun (WGS) entry which is preliminary data.</text>
</comment>
<gene>
    <name evidence="3" type="ORF">COT71_02130</name>
</gene>
<dbReference type="GO" id="GO:0008830">
    <property type="term" value="F:dTDP-4-dehydrorhamnose 3,5-epimerase activity"/>
    <property type="evidence" value="ECO:0007669"/>
    <property type="project" value="InterPro"/>
</dbReference>
<keyword evidence="3" id="KW-0946">Virion</keyword>
<dbReference type="GO" id="GO:0019305">
    <property type="term" value="P:dTDP-rhamnose biosynthetic process"/>
    <property type="evidence" value="ECO:0007669"/>
    <property type="project" value="TreeGrafter"/>
</dbReference>
<feature type="active site" description="Proton acceptor" evidence="1">
    <location>
        <position position="52"/>
    </location>
</feature>
<dbReference type="InterPro" id="IPR011051">
    <property type="entry name" value="RmlC_Cupin_sf"/>
</dbReference>
<name>A0A2M6WZH7_9BACT</name>
<dbReference type="EMBL" id="PEZP01000025">
    <property type="protein sequence ID" value="PIT98189.1"/>
    <property type="molecule type" value="Genomic_DNA"/>
</dbReference>
<dbReference type="Gene3D" id="2.60.120.10">
    <property type="entry name" value="Jelly Rolls"/>
    <property type="match status" value="1"/>
</dbReference>
<organism evidence="3 4">
    <name type="scientific">Candidatus Andersenbacteria bacterium CG10_big_fil_rev_8_21_14_0_10_54_11</name>
    <dbReference type="NCBI Taxonomy" id="1974485"/>
    <lineage>
        <taxon>Bacteria</taxon>
        <taxon>Candidatus Anderseniibacteriota</taxon>
    </lineage>
</organism>
<dbReference type="Proteomes" id="UP000230731">
    <property type="component" value="Unassembled WGS sequence"/>
</dbReference>
<dbReference type="AlphaFoldDB" id="A0A2M6WZH7"/>
<proteinExistence type="predicted"/>
<dbReference type="InterPro" id="IPR000888">
    <property type="entry name" value="RmlC-like"/>
</dbReference>
<protein>
    <submittedName>
        <fullName evidence="3">Spore coat protein</fullName>
    </submittedName>
</protein>
<dbReference type="PANTHER" id="PTHR21047:SF2">
    <property type="entry name" value="THYMIDINE DIPHOSPHO-4-KETO-RHAMNOSE 3,5-EPIMERASE"/>
    <property type="match status" value="1"/>
</dbReference>
<keyword evidence="3" id="KW-0167">Capsid protein</keyword>
<sequence length="150" mass="16852">MAIDGVIITELKTHADDRGFFREIARFGGGSLKPVAQLSATMSYPGVIKAFHYHEQQDDLWYCADGMIQAVLYDRREGSATEGETQVVAMGKYAPVSLYIPRGVVHGYKVLGYEPSLVLYATNQEYNQDDEYRLPHDDPAIGFDWTVKAR</sequence>
<dbReference type="PANTHER" id="PTHR21047">
    <property type="entry name" value="DTDP-6-DEOXY-D-GLUCOSE-3,5 EPIMERASE"/>
    <property type="match status" value="1"/>
</dbReference>
<evidence type="ECO:0000256" key="2">
    <source>
        <dbReference type="PIRSR" id="PIRSR600888-3"/>
    </source>
</evidence>
<dbReference type="Pfam" id="PF00908">
    <property type="entry name" value="dTDP_sugar_isom"/>
    <property type="match status" value="1"/>
</dbReference>
<dbReference type="GO" id="GO:0005829">
    <property type="term" value="C:cytosol"/>
    <property type="evidence" value="ECO:0007669"/>
    <property type="project" value="TreeGrafter"/>
</dbReference>
<dbReference type="SUPFAM" id="SSF51182">
    <property type="entry name" value="RmlC-like cupins"/>
    <property type="match status" value="1"/>
</dbReference>
<dbReference type="InterPro" id="IPR014710">
    <property type="entry name" value="RmlC-like_jellyroll"/>
</dbReference>
<evidence type="ECO:0000313" key="4">
    <source>
        <dbReference type="Proteomes" id="UP000230731"/>
    </source>
</evidence>
<accession>A0A2M6WZH7</accession>
<feature type="active site" description="Proton donor" evidence="1">
    <location>
        <position position="120"/>
    </location>
</feature>
<evidence type="ECO:0000313" key="3">
    <source>
        <dbReference type="EMBL" id="PIT98189.1"/>
    </source>
</evidence>
<evidence type="ECO:0000256" key="1">
    <source>
        <dbReference type="PIRSR" id="PIRSR600888-1"/>
    </source>
</evidence>